<keyword evidence="1" id="KW-0489">Methyltransferase</keyword>
<accession>A0A1X7LEB7</accession>
<dbReference type="InterPro" id="IPR029063">
    <property type="entry name" value="SAM-dependent_MTases_sf"/>
</dbReference>
<dbReference type="Pfam" id="PF13489">
    <property type="entry name" value="Methyltransf_23"/>
    <property type="match status" value="1"/>
</dbReference>
<proteinExistence type="predicted"/>
<dbReference type="GO" id="GO:0008168">
    <property type="term" value="F:methyltransferase activity"/>
    <property type="evidence" value="ECO:0007669"/>
    <property type="project" value="UniProtKB-KW"/>
</dbReference>
<dbReference type="RefSeq" id="WP_085519010.1">
    <property type="nucleotide sequence ID" value="NZ_FXAW01000010.1"/>
</dbReference>
<dbReference type="Gene3D" id="3.40.50.150">
    <property type="entry name" value="Vaccinia Virus protein VP39"/>
    <property type="match status" value="1"/>
</dbReference>
<evidence type="ECO:0000313" key="2">
    <source>
        <dbReference type="Proteomes" id="UP000193804"/>
    </source>
</evidence>
<dbReference type="PANTHER" id="PTHR43861">
    <property type="entry name" value="TRANS-ACONITATE 2-METHYLTRANSFERASE-RELATED"/>
    <property type="match status" value="1"/>
</dbReference>
<name>A0A1X7LEB7_9BACT</name>
<dbReference type="AlphaFoldDB" id="A0A1X7LEB7"/>
<gene>
    <name evidence="1" type="ORF">SAMN05661096_03892</name>
</gene>
<protein>
    <submittedName>
        <fullName evidence="1">2-polyprenyl-3-methyl-5-hydroxy-6-metoxy-1,4-benzoquinol methylase</fullName>
    </submittedName>
</protein>
<reference evidence="2" key="1">
    <citation type="submission" date="2017-04" db="EMBL/GenBank/DDBJ databases">
        <authorList>
            <person name="Varghese N."/>
            <person name="Submissions S."/>
        </authorList>
    </citation>
    <scope>NUCLEOTIDE SEQUENCE [LARGE SCALE GENOMIC DNA]</scope>
    <source>
        <strain evidence="2">DSM 4125</strain>
    </source>
</reference>
<keyword evidence="2" id="KW-1185">Reference proteome</keyword>
<dbReference type="Proteomes" id="UP000193804">
    <property type="component" value="Unassembled WGS sequence"/>
</dbReference>
<dbReference type="CDD" id="cd02440">
    <property type="entry name" value="AdoMet_MTases"/>
    <property type="match status" value="1"/>
</dbReference>
<evidence type="ECO:0000313" key="1">
    <source>
        <dbReference type="EMBL" id="SMG52206.1"/>
    </source>
</evidence>
<organism evidence="1 2">
    <name type="scientific">Marivirga sericea</name>
    <dbReference type="NCBI Taxonomy" id="1028"/>
    <lineage>
        <taxon>Bacteria</taxon>
        <taxon>Pseudomonadati</taxon>
        <taxon>Bacteroidota</taxon>
        <taxon>Cytophagia</taxon>
        <taxon>Cytophagales</taxon>
        <taxon>Marivirgaceae</taxon>
        <taxon>Marivirga</taxon>
    </lineage>
</organism>
<dbReference type="GO" id="GO:0032259">
    <property type="term" value="P:methylation"/>
    <property type="evidence" value="ECO:0007669"/>
    <property type="project" value="UniProtKB-KW"/>
</dbReference>
<keyword evidence="1" id="KW-0808">Transferase</keyword>
<dbReference type="SUPFAM" id="SSF53335">
    <property type="entry name" value="S-adenosyl-L-methionine-dependent methyltransferases"/>
    <property type="match status" value="1"/>
</dbReference>
<sequence>MYEKLSECPVCSASNLTNHKVVKDHSVSHESFNIMICDNCNFQFTNPRPSETEIAKYYQSDDYISHSDQANSPIGYLYKLARTYALASKRKLINTIAKDKKGRLLDYGCGTGYFLNTMKENGWKTYGLEPNDKARSIAQTKTTVEAHLDQLNLKNKKFDIITLWHVLEHVHHINDTIKILKTLLKEKGKIIIAVPNIESYEQDVFQENWAAYDVPRHLYHFSKDTMNTLMLKHGLKIKRVYPMKLDAYYISLLSNKYQTGKNQYLKSLITGYKSNSYADSNENNYSSLIYIIKK</sequence>
<dbReference type="EMBL" id="FXAW01000010">
    <property type="protein sequence ID" value="SMG52206.1"/>
    <property type="molecule type" value="Genomic_DNA"/>
</dbReference>
<dbReference type="STRING" id="1028.SAMN05661096_03892"/>
<dbReference type="OrthoDB" id="2370471at2"/>
<dbReference type="PANTHER" id="PTHR43861:SF6">
    <property type="entry name" value="METHYLTRANSFERASE TYPE 11"/>
    <property type="match status" value="1"/>
</dbReference>